<dbReference type="EMBL" id="VOHW01000003">
    <property type="protein sequence ID" value="TWV62846.1"/>
    <property type="molecule type" value="Genomic_DNA"/>
</dbReference>
<comment type="caution">
    <text evidence="2">The sequence shown here is derived from an EMBL/GenBank/DDBJ whole genome shotgun (WGS) entry which is preliminary data.</text>
</comment>
<evidence type="ECO:0000313" key="2">
    <source>
        <dbReference type="EMBL" id="TWV62846.1"/>
    </source>
</evidence>
<sequence length="190" mass="21884">MATDSILKRGFKAQAERSAIKYREALHIHPCGALCAFELAKYLDVHICSALEFFPELKATDSLSCEWSALTLVAQSGNRIIIYNPFHTEARKQSDVMHELAHIICKHTREQKQYEFQIPFGMHEYNDTQEEEAKCLGATLQLPQPSLLWASKNNMSNKEIASYFNASEEMVQYRINLTGINKRKRQWSKN</sequence>
<organism evidence="2 3">
    <name type="scientific">Parabacteroides distasonis</name>
    <dbReference type="NCBI Taxonomy" id="823"/>
    <lineage>
        <taxon>Bacteria</taxon>
        <taxon>Pseudomonadati</taxon>
        <taxon>Bacteroidota</taxon>
        <taxon>Bacteroidia</taxon>
        <taxon>Bacteroidales</taxon>
        <taxon>Tannerellaceae</taxon>
        <taxon>Parabacteroides</taxon>
    </lineage>
</organism>
<dbReference type="RefSeq" id="WP_119213467.1">
    <property type="nucleotide sequence ID" value="NZ_DAWDVM010000041.1"/>
</dbReference>
<dbReference type="AlphaFoldDB" id="A0A5C6KKB1"/>
<feature type="domain" description="IrrE N-terminal-like" evidence="1">
    <location>
        <begin position="75"/>
        <end position="176"/>
    </location>
</feature>
<name>A0A5C6KKB1_PARDI</name>
<dbReference type="Pfam" id="PF06114">
    <property type="entry name" value="Peptidase_M78"/>
    <property type="match status" value="1"/>
</dbReference>
<dbReference type="Proteomes" id="UP000315827">
    <property type="component" value="Unassembled WGS sequence"/>
</dbReference>
<evidence type="ECO:0000313" key="3">
    <source>
        <dbReference type="Proteomes" id="UP000315827"/>
    </source>
</evidence>
<evidence type="ECO:0000259" key="1">
    <source>
        <dbReference type="Pfam" id="PF06114"/>
    </source>
</evidence>
<dbReference type="Gene3D" id="1.10.10.2910">
    <property type="match status" value="1"/>
</dbReference>
<protein>
    <submittedName>
        <fullName evidence="2">ImmA/IrrE family metallo-endopeptidase</fullName>
    </submittedName>
</protein>
<gene>
    <name evidence="2" type="ORF">FSA05_07380</name>
</gene>
<accession>A0A5C6KKB1</accession>
<dbReference type="InterPro" id="IPR010359">
    <property type="entry name" value="IrrE_HExxH"/>
</dbReference>
<reference evidence="2 3" key="1">
    <citation type="submission" date="2019-07" db="EMBL/GenBank/DDBJ databases">
        <title>Genome sequencing of Parabacteroides distasonis iSURF_7.</title>
        <authorList>
            <person name="Degefu H.N."/>
            <person name="Ruoff K.L."/>
            <person name="Price C.E."/>
            <person name="Valls R.A."/>
            <person name="O'Toole G.A."/>
        </authorList>
    </citation>
    <scope>NUCLEOTIDE SEQUENCE [LARGE SCALE GENOMIC DNA]</scope>
    <source>
        <strain evidence="2 3">CFPLTA003_1B</strain>
    </source>
</reference>
<proteinExistence type="predicted"/>